<dbReference type="EMBL" id="OBQF01000001">
    <property type="protein sequence ID" value="SOC37687.1"/>
    <property type="molecule type" value="Genomic_DNA"/>
</dbReference>
<dbReference type="PANTHER" id="PTHR43369:SF2">
    <property type="entry name" value="PHOSPHORIBOSYLGLYCINAMIDE FORMYLTRANSFERASE"/>
    <property type="match status" value="1"/>
</dbReference>
<dbReference type="CDD" id="cd08653">
    <property type="entry name" value="FMT_core_like_3"/>
    <property type="match status" value="1"/>
</dbReference>
<proteinExistence type="inferred from homology"/>
<dbReference type="InterPro" id="IPR002376">
    <property type="entry name" value="Formyl_transf_N"/>
</dbReference>
<comment type="catalytic activity">
    <reaction evidence="8">
        <text>N(1)-(5-phospho-beta-D-ribosyl)glycinamide + (6R)-10-formyltetrahydrofolate = N(2)-formyl-N(1)-(5-phospho-beta-D-ribosyl)glycinamide + (6S)-5,6,7,8-tetrahydrofolate + H(+)</text>
        <dbReference type="Rhea" id="RHEA:15053"/>
        <dbReference type="ChEBI" id="CHEBI:15378"/>
        <dbReference type="ChEBI" id="CHEBI:57453"/>
        <dbReference type="ChEBI" id="CHEBI:143788"/>
        <dbReference type="ChEBI" id="CHEBI:147286"/>
        <dbReference type="ChEBI" id="CHEBI:195366"/>
        <dbReference type="EC" id="2.1.2.2"/>
    </reaction>
</comment>
<evidence type="ECO:0000256" key="4">
    <source>
        <dbReference type="ARBA" id="ARBA00022755"/>
    </source>
</evidence>
<dbReference type="GO" id="GO:0006189">
    <property type="term" value="P:'de novo' IMP biosynthetic process"/>
    <property type="evidence" value="ECO:0007669"/>
    <property type="project" value="TreeGrafter"/>
</dbReference>
<dbReference type="PANTHER" id="PTHR43369">
    <property type="entry name" value="PHOSPHORIBOSYLGLYCINAMIDE FORMYLTRANSFERASE"/>
    <property type="match status" value="1"/>
</dbReference>
<dbReference type="RefSeq" id="WP_097038022.1">
    <property type="nucleotide sequence ID" value="NZ_OBQF01000001.1"/>
</dbReference>
<dbReference type="OrthoDB" id="9802815at2"/>
<evidence type="ECO:0000256" key="6">
    <source>
        <dbReference type="ARBA" id="ARBA00041324"/>
    </source>
</evidence>
<dbReference type="InterPro" id="IPR036477">
    <property type="entry name" value="Formyl_transf_N_sf"/>
</dbReference>
<evidence type="ECO:0000256" key="5">
    <source>
        <dbReference type="ARBA" id="ARBA00038440"/>
    </source>
</evidence>
<gene>
    <name evidence="11" type="ORF">SAMN05878391_0053</name>
</gene>
<dbReference type="PROSITE" id="PS00373">
    <property type="entry name" value="GART"/>
    <property type="match status" value="1"/>
</dbReference>
<feature type="domain" description="Formyl transferase N-terminal" evidence="10">
    <location>
        <begin position="105"/>
        <end position="216"/>
    </location>
</feature>
<dbReference type="Proteomes" id="UP000219412">
    <property type="component" value="Unassembled WGS sequence"/>
</dbReference>
<dbReference type="EC" id="2.1.2.2" evidence="2"/>
<dbReference type="GO" id="GO:0004644">
    <property type="term" value="F:phosphoribosylglycinamide formyltransferase activity"/>
    <property type="evidence" value="ECO:0007669"/>
    <property type="project" value="UniProtKB-EC"/>
</dbReference>
<evidence type="ECO:0000313" key="12">
    <source>
        <dbReference type="Proteomes" id="UP000219412"/>
    </source>
</evidence>
<keyword evidence="9" id="KW-0812">Transmembrane</keyword>
<keyword evidence="3 11" id="KW-0808">Transferase</keyword>
<dbReference type="GO" id="GO:0005829">
    <property type="term" value="C:cytosol"/>
    <property type="evidence" value="ECO:0007669"/>
    <property type="project" value="TreeGrafter"/>
</dbReference>
<reference evidence="12" key="1">
    <citation type="submission" date="2017-08" db="EMBL/GenBank/DDBJ databases">
        <authorList>
            <person name="Varghese N."/>
            <person name="Submissions S."/>
        </authorList>
    </citation>
    <scope>NUCLEOTIDE SEQUENCE [LARGE SCALE GENOMIC DNA]</scope>
    <source>
        <strain evidence="12">DSM 23173</strain>
    </source>
</reference>
<protein>
    <recommendedName>
        <fullName evidence="2">phosphoribosylglycinamide formyltransferase 1</fullName>
        <ecNumber evidence="2">2.1.2.2</ecNumber>
    </recommendedName>
    <alternativeName>
        <fullName evidence="7">5'-phosphoribosylglycinamide transformylase</fullName>
    </alternativeName>
    <alternativeName>
        <fullName evidence="6">GAR transformylase</fullName>
    </alternativeName>
</protein>
<dbReference type="Gene3D" id="3.40.50.170">
    <property type="entry name" value="Formyl transferase, N-terminal domain"/>
    <property type="match status" value="1"/>
</dbReference>
<evidence type="ECO:0000256" key="1">
    <source>
        <dbReference type="ARBA" id="ARBA00005054"/>
    </source>
</evidence>
<evidence type="ECO:0000313" key="11">
    <source>
        <dbReference type="EMBL" id="SOC37687.1"/>
    </source>
</evidence>
<evidence type="ECO:0000256" key="8">
    <source>
        <dbReference type="ARBA" id="ARBA00047664"/>
    </source>
</evidence>
<dbReference type="Pfam" id="PF00551">
    <property type="entry name" value="Formyl_trans_N"/>
    <property type="match status" value="1"/>
</dbReference>
<comment type="similarity">
    <text evidence="5">Belongs to the GART family.</text>
</comment>
<evidence type="ECO:0000259" key="10">
    <source>
        <dbReference type="Pfam" id="PF00551"/>
    </source>
</evidence>
<evidence type="ECO:0000256" key="7">
    <source>
        <dbReference type="ARBA" id="ARBA00041682"/>
    </source>
</evidence>
<name>A0A285U7N4_9STAP</name>
<keyword evidence="9" id="KW-0472">Membrane</keyword>
<keyword evidence="9" id="KW-1133">Transmembrane helix</keyword>
<comment type="pathway">
    <text evidence="1">Purine metabolism; IMP biosynthesis via de novo pathway; N(2)-formyl-N(1)-(5-phospho-D-ribosyl)glycinamide from N(1)-(5-phospho-D-ribosyl)glycinamide (10-formyl THF route): step 1/1.</text>
</comment>
<keyword evidence="4" id="KW-0658">Purine biosynthesis</keyword>
<keyword evidence="12" id="KW-1185">Reference proteome</keyword>
<evidence type="ECO:0000256" key="3">
    <source>
        <dbReference type="ARBA" id="ARBA00022679"/>
    </source>
</evidence>
<feature type="transmembrane region" description="Helical" evidence="9">
    <location>
        <begin position="49"/>
        <end position="68"/>
    </location>
</feature>
<accession>A0A285U7N4</accession>
<dbReference type="SUPFAM" id="SSF53328">
    <property type="entry name" value="Formyltransferase"/>
    <property type="match status" value="1"/>
</dbReference>
<organism evidence="11 12">
    <name type="scientific">Salinicoccus kekensis</name>
    <dbReference type="NCBI Taxonomy" id="714307"/>
    <lineage>
        <taxon>Bacteria</taxon>
        <taxon>Bacillati</taxon>
        <taxon>Bacillota</taxon>
        <taxon>Bacilli</taxon>
        <taxon>Bacillales</taxon>
        <taxon>Staphylococcaceae</taxon>
        <taxon>Salinicoccus</taxon>
    </lineage>
</organism>
<evidence type="ECO:0000256" key="9">
    <source>
        <dbReference type="SAM" id="Phobius"/>
    </source>
</evidence>
<evidence type="ECO:0000256" key="2">
    <source>
        <dbReference type="ARBA" id="ARBA00012254"/>
    </source>
</evidence>
<sequence>MYNIMMICGAGDQSNYVYNNVSKEFEISKVFIVGDGSRKTFLKRRIRKLGIFKVIGQIMFVLYTKLYLRKRSEKRIEDIQREHDLDSTEIPQGKIEHIDSVNGVRMEQALKEIGPDLVIINGTPIIKSHILDAVDAPFLNIHVGITPKYRGVHGGYWALYNADNDLAGVTTHFVDAGIDTGTVLDQNTIEVTGDDNFLTYTHLQAAAAFRNYNAIVREVLEGDAKFVPPLTDESAIWSHPALWEYVYGRVFRNVK</sequence>
<dbReference type="InterPro" id="IPR001555">
    <property type="entry name" value="GART_AS"/>
</dbReference>
<dbReference type="AlphaFoldDB" id="A0A285U7N4"/>